<dbReference type="GO" id="GO:0042732">
    <property type="term" value="P:D-xylose metabolic process"/>
    <property type="evidence" value="ECO:0007669"/>
    <property type="project" value="UniProtKB-KW"/>
</dbReference>
<dbReference type="Gene3D" id="3.30.420.40">
    <property type="match status" value="2"/>
</dbReference>
<dbReference type="InterPro" id="IPR036390">
    <property type="entry name" value="WH_DNA-bd_sf"/>
</dbReference>
<dbReference type="PATRIC" id="fig|1679170.3.peg.2025"/>
<dbReference type="PANTHER" id="PTHR18964">
    <property type="entry name" value="ROK (REPRESSOR, ORF, KINASE) FAMILY"/>
    <property type="match status" value="1"/>
</dbReference>
<keyword evidence="3" id="KW-0119">Carbohydrate metabolism</keyword>
<comment type="caution">
    <text evidence="4">The sequence shown here is derived from an EMBL/GenBank/DDBJ whole genome shotgun (WGS) entry which is preliminary data.</text>
</comment>
<evidence type="ECO:0000256" key="1">
    <source>
        <dbReference type="ARBA" id="ARBA00002486"/>
    </source>
</evidence>
<reference evidence="5" key="1">
    <citation type="submission" date="2015-07" db="EMBL/GenBank/DDBJ databases">
        <title>Genome sequencing project for genomic taxonomy and phylogenomics of Bacillus-like bacteria.</title>
        <authorList>
            <person name="Liu B."/>
            <person name="Wang J."/>
            <person name="Zhu Y."/>
            <person name="Liu G."/>
            <person name="Chen Q."/>
            <person name="Chen Z."/>
            <person name="Lan J."/>
            <person name="Che J."/>
            <person name="Ge C."/>
            <person name="Shi H."/>
            <person name="Pan Z."/>
            <person name="Liu X."/>
        </authorList>
    </citation>
    <scope>NUCLEOTIDE SEQUENCE [LARGE SCALE GENOMIC DNA]</scope>
    <source>
        <strain evidence="5">FJAT-27997</strain>
    </source>
</reference>
<name>A0A0K9GSS8_9BACI</name>
<dbReference type="InterPro" id="IPR000600">
    <property type="entry name" value="ROK"/>
</dbReference>
<dbReference type="PANTHER" id="PTHR18964:SF149">
    <property type="entry name" value="BIFUNCTIONAL UDP-N-ACETYLGLUCOSAMINE 2-EPIMERASE_N-ACETYLMANNOSAMINE KINASE"/>
    <property type="match status" value="1"/>
</dbReference>
<dbReference type="InterPro" id="IPR043129">
    <property type="entry name" value="ATPase_NBD"/>
</dbReference>
<dbReference type="AlphaFoldDB" id="A0A0K9GSS8"/>
<dbReference type="Pfam" id="PF00480">
    <property type="entry name" value="ROK"/>
    <property type="match status" value="1"/>
</dbReference>
<dbReference type="Proteomes" id="UP000037146">
    <property type="component" value="Unassembled WGS sequence"/>
</dbReference>
<dbReference type="STRING" id="1679170.AC625_09190"/>
<comment type="function">
    <text evidence="1">Transcriptional repressor of xylose-utilizing enzymes.</text>
</comment>
<protein>
    <submittedName>
        <fullName evidence="4">ROK family transcriptional regulator</fullName>
    </submittedName>
</protein>
<dbReference type="SUPFAM" id="SSF46785">
    <property type="entry name" value="Winged helix' DNA-binding domain"/>
    <property type="match status" value="1"/>
</dbReference>
<evidence type="ECO:0000256" key="2">
    <source>
        <dbReference type="ARBA" id="ARBA00006479"/>
    </source>
</evidence>
<dbReference type="EMBL" id="LFZW01000001">
    <property type="protein sequence ID" value="KMY49690.1"/>
    <property type="molecule type" value="Genomic_DNA"/>
</dbReference>
<proteinExistence type="inferred from homology"/>
<dbReference type="OrthoDB" id="9796533at2"/>
<sequence length="406" mass="45663">MLKQFTGLMSPRMKGLKSIYQLIRKFGPVDKNQLVELSGYKQSTCARLIEELLQANLIYESGLGESSGGRRPSMYVIKPDTYYLIGVDIAGAFTRVILLDLNLTILEVAKLEMSDQYTPDDVLEFIYQKIEQMMRDHHVQTEKLLGIGVGSFGQLDRAKGIILSPERFMSDEWINVNITELLQRRFNTLVILDNGANLAALGEYRSKYWKKVDSLVYTMSGIGIRCGIVSEEKLVGGKVDLEGSFGHIIVDIHGRKCSCGSYGCLNVYCTLPYVQEELIRQLKRGKESIIRDMIINIEDIRLDHILDALDQNDPLCCSIIQDAAYFYGIGLSNLIYLVRPDVVIIGGALASHPIFYEMATKTAKQRVQYYPEFEVEFCTPSTGYNVVAVGAGCMILDYYVETNGEI</sequence>
<evidence type="ECO:0000313" key="5">
    <source>
        <dbReference type="Proteomes" id="UP000037146"/>
    </source>
</evidence>
<dbReference type="SUPFAM" id="SSF53067">
    <property type="entry name" value="Actin-like ATPase domain"/>
    <property type="match status" value="1"/>
</dbReference>
<keyword evidence="5" id="KW-1185">Reference proteome</keyword>
<organism evidence="4 5">
    <name type="scientific">Peribacillus loiseleuriae</name>
    <dbReference type="NCBI Taxonomy" id="1679170"/>
    <lineage>
        <taxon>Bacteria</taxon>
        <taxon>Bacillati</taxon>
        <taxon>Bacillota</taxon>
        <taxon>Bacilli</taxon>
        <taxon>Bacillales</taxon>
        <taxon>Bacillaceae</taxon>
        <taxon>Peribacillus</taxon>
    </lineage>
</organism>
<evidence type="ECO:0000256" key="3">
    <source>
        <dbReference type="ARBA" id="ARBA00022629"/>
    </source>
</evidence>
<dbReference type="Gene3D" id="1.10.10.10">
    <property type="entry name" value="Winged helix-like DNA-binding domain superfamily/Winged helix DNA-binding domain"/>
    <property type="match status" value="1"/>
</dbReference>
<comment type="similarity">
    <text evidence="2">Belongs to the ROK (NagC/XylR) family.</text>
</comment>
<keyword evidence="3" id="KW-0859">Xylose metabolism</keyword>
<gene>
    <name evidence="4" type="ORF">AC625_09190</name>
</gene>
<evidence type="ECO:0000313" key="4">
    <source>
        <dbReference type="EMBL" id="KMY49690.1"/>
    </source>
</evidence>
<dbReference type="InterPro" id="IPR036388">
    <property type="entry name" value="WH-like_DNA-bd_sf"/>
</dbReference>
<dbReference type="RefSeq" id="WP_049681032.1">
    <property type="nucleotide sequence ID" value="NZ_LFZW01000001.1"/>
</dbReference>
<accession>A0A0K9GSS8</accession>